<dbReference type="Proteomes" id="UP000030653">
    <property type="component" value="Unassembled WGS sequence"/>
</dbReference>
<dbReference type="OrthoDB" id="185373at2759"/>
<evidence type="ECO:0000256" key="1">
    <source>
        <dbReference type="SAM" id="MobiDB-lite"/>
    </source>
</evidence>
<dbReference type="RefSeq" id="XP_040629311.1">
    <property type="nucleotide sequence ID" value="XM_040770136.1"/>
</dbReference>
<organism evidence="2 3">
    <name type="scientific">Dacryopinax primogenitus (strain DJM 731)</name>
    <name type="common">Brown rot fungus</name>
    <dbReference type="NCBI Taxonomy" id="1858805"/>
    <lineage>
        <taxon>Eukaryota</taxon>
        <taxon>Fungi</taxon>
        <taxon>Dikarya</taxon>
        <taxon>Basidiomycota</taxon>
        <taxon>Agaricomycotina</taxon>
        <taxon>Dacrymycetes</taxon>
        <taxon>Dacrymycetales</taxon>
        <taxon>Dacrymycetaceae</taxon>
        <taxon>Dacryopinax</taxon>
    </lineage>
</organism>
<evidence type="ECO:0000313" key="3">
    <source>
        <dbReference type="Proteomes" id="UP000030653"/>
    </source>
</evidence>
<protein>
    <submittedName>
        <fullName evidence="2">Uncharacterized protein</fullName>
    </submittedName>
</protein>
<evidence type="ECO:0000313" key="2">
    <source>
        <dbReference type="EMBL" id="EJU02417.1"/>
    </source>
</evidence>
<feature type="compositionally biased region" description="Polar residues" evidence="1">
    <location>
        <begin position="731"/>
        <end position="742"/>
    </location>
</feature>
<sequence length="787" mass="89390">MSAAFYPALAHALRRTTLPNAVHCAQRLGRTISNSFIQRSDGVHVDKLIVGEAFEPYPSGPVDGLVFEDQTEEYAAFAPPSMPEVEDSTTAMNMVLQMHLREKQINRAITLIDELEAVGVPIRESDDFQLVEDDEFRPQDARTFLQVWQYVKDLKEGRIKMEEFGSQARRFVRLLGPFFREGRELLPMANFALLAAGKGYAAIIGPKVVPHLVRYGSPDFAETFVEHLLRRAGEHPGTMKVHEELGNELYNILIRGQSMNLRAQYAAQLLLRAREELGVKIAGGTYSILLIELTKGRQEALLSRIKPLALEDHPDYTWSVDSNLKSLNPESLQRETKLFELLPTATDSEVADALCELLSTPPKARISSIADFIAECVTQKRTRVMDIVDYRSNKPHQISGRSRAWTGQWSTAVMLYFYRREQYVDVIRNFVHRFQVYGLPIDDAFLQNMAVPGALKLWPSPYAIALVIQAILLRLPIREPDGSEQHADLYHKYISWVKDGLVKNHSRNTATLLANEETVTGDAPLEEMAYSFSPSAAHALPTYELFRRFIVEAFNSNKSYGHTFMLTALEDMQELGVFPNSIIWTEICLMLIEFGNPRLMSYFLDLMEGRQASIDQRDWPSDYRILQHFRDDLPRPNVMMYGRLVHHLMKKTIRATSRGEVWLSMAIDLRERMLSLGWDPRTAPNGLHRTAAMFRDLDQLIKNYDEANMPLHSNLHNSYRGIGKDAVAYQQNPNFTPRSSPLNKKEPNIELSKPGQRPPPKATGRWAPKVARIPSNGPSTLEAAFTP</sequence>
<proteinExistence type="predicted"/>
<gene>
    <name evidence="2" type="ORF">DACRYDRAFT_116106</name>
</gene>
<feature type="region of interest" description="Disordered" evidence="1">
    <location>
        <begin position="731"/>
        <end position="787"/>
    </location>
</feature>
<dbReference type="GeneID" id="63685198"/>
<name>M5G972_DACPD</name>
<dbReference type="STRING" id="1858805.M5G972"/>
<reference evidence="2 3" key="1">
    <citation type="journal article" date="2012" name="Science">
        <title>The Paleozoic origin of enzymatic lignin decomposition reconstructed from 31 fungal genomes.</title>
        <authorList>
            <person name="Floudas D."/>
            <person name="Binder M."/>
            <person name="Riley R."/>
            <person name="Barry K."/>
            <person name="Blanchette R.A."/>
            <person name="Henrissat B."/>
            <person name="Martinez A.T."/>
            <person name="Otillar R."/>
            <person name="Spatafora J.W."/>
            <person name="Yadav J.S."/>
            <person name="Aerts A."/>
            <person name="Benoit I."/>
            <person name="Boyd A."/>
            <person name="Carlson A."/>
            <person name="Copeland A."/>
            <person name="Coutinho P.M."/>
            <person name="de Vries R.P."/>
            <person name="Ferreira P."/>
            <person name="Findley K."/>
            <person name="Foster B."/>
            <person name="Gaskell J."/>
            <person name="Glotzer D."/>
            <person name="Gorecki P."/>
            <person name="Heitman J."/>
            <person name="Hesse C."/>
            <person name="Hori C."/>
            <person name="Igarashi K."/>
            <person name="Jurgens J.A."/>
            <person name="Kallen N."/>
            <person name="Kersten P."/>
            <person name="Kohler A."/>
            <person name="Kuees U."/>
            <person name="Kumar T.K.A."/>
            <person name="Kuo A."/>
            <person name="LaButti K."/>
            <person name="Larrondo L.F."/>
            <person name="Lindquist E."/>
            <person name="Ling A."/>
            <person name="Lombard V."/>
            <person name="Lucas S."/>
            <person name="Lundell T."/>
            <person name="Martin R."/>
            <person name="McLaughlin D.J."/>
            <person name="Morgenstern I."/>
            <person name="Morin E."/>
            <person name="Murat C."/>
            <person name="Nagy L.G."/>
            <person name="Nolan M."/>
            <person name="Ohm R.A."/>
            <person name="Patyshakuliyeva A."/>
            <person name="Rokas A."/>
            <person name="Ruiz-Duenas F.J."/>
            <person name="Sabat G."/>
            <person name="Salamov A."/>
            <person name="Samejima M."/>
            <person name="Schmutz J."/>
            <person name="Slot J.C."/>
            <person name="St John F."/>
            <person name="Stenlid J."/>
            <person name="Sun H."/>
            <person name="Sun S."/>
            <person name="Syed K."/>
            <person name="Tsang A."/>
            <person name="Wiebenga A."/>
            <person name="Young D."/>
            <person name="Pisabarro A."/>
            <person name="Eastwood D.C."/>
            <person name="Martin F."/>
            <person name="Cullen D."/>
            <person name="Grigoriev I.V."/>
            <person name="Hibbett D.S."/>
        </authorList>
    </citation>
    <scope>NUCLEOTIDE SEQUENCE [LARGE SCALE GENOMIC DNA]</scope>
    <source>
        <strain evidence="2 3">DJM-731 SS1</strain>
    </source>
</reference>
<dbReference type="AlphaFoldDB" id="M5G972"/>
<dbReference type="EMBL" id="JH795862">
    <property type="protein sequence ID" value="EJU02417.1"/>
    <property type="molecule type" value="Genomic_DNA"/>
</dbReference>
<keyword evidence="3" id="KW-1185">Reference proteome</keyword>
<accession>M5G972</accession>
<dbReference type="HOGENOM" id="CLU_356389_0_0_1"/>